<gene>
    <name evidence="15" type="ORF">G3M78_05105</name>
</gene>
<evidence type="ECO:0000256" key="6">
    <source>
        <dbReference type="ARBA" id="ARBA00022847"/>
    </source>
</evidence>
<dbReference type="InterPro" id="IPR001734">
    <property type="entry name" value="Na/solute_symporter"/>
</dbReference>
<evidence type="ECO:0000256" key="5">
    <source>
        <dbReference type="ARBA" id="ARBA00022692"/>
    </source>
</evidence>
<dbReference type="PANTHER" id="PTHR48086:SF3">
    <property type="entry name" value="SODIUM_PROLINE SYMPORTER"/>
    <property type="match status" value="1"/>
</dbReference>
<feature type="transmembrane region" description="Helical" evidence="14">
    <location>
        <begin position="280"/>
        <end position="303"/>
    </location>
</feature>
<dbReference type="GO" id="GO:0015293">
    <property type="term" value="F:symporter activity"/>
    <property type="evidence" value="ECO:0007669"/>
    <property type="project" value="UniProtKB-KW"/>
</dbReference>
<organism evidence="15 16">
    <name type="scientific">Candidatus Nitrohelix vancouverensis</name>
    <dbReference type="NCBI Taxonomy" id="2705534"/>
    <lineage>
        <taxon>Bacteria</taxon>
        <taxon>Pseudomonadati</taxon>
        <taxon>Nitrospinota/Tectimicrobiota group</taxon>
        <taxon>Nitrospinota</taxon>
        <taxon>Nitrospinia</taxon>
        <taxon>Nitrospinales</taxon>
        <taxon>Nitrospinaceae</taxon>
        <taxon>Candidatus Nitrohelix</taxon>
    </lineage>
</organism>
<feature type="transmembrane region" description="Helical" evidence="14">
    <location>
        <begin position="81"/>
        <end position="100"/>
    </location>
</feature>
<evidence type="ECO:0000313" key="16">
    <source>
        <dbReference type="Proteomes" id="UP000594464"/>
    </source>
</evidence>
<evidence type="ECO:0000256" key="3">
    <source>
        <dbReference type="ARBA" id="ARBA00022448"/>
    </source>
</evidence>
<feature type="transmembrane region" description="Helical" evidence="14">
    <location>
        <begin position="43"/>
        <end position="61"/>
    </location>
</feature>
<keyword evidence="8" id="KW-0915">Sodium</keyword>
<name>A0A7T0C1G5_9BACT</name>
<dbReference type="CDD" id="cd10322">
    <property type="entry name" value="SLC5sbd"/>
    <property type="match status" value="1"/>
</dbReference>
<evidence type="ECO:0000256" key="8">
    <source>
        <dbReference type="ARBA" id="ARBA00023053"/>
    </source>
</evidence>
<reference evidence="16" key="1">
    <citation type="submission" date="2020-02" db="EMBL/GenBank/DDBJ databases">
        <title>Genomic and physiological characterization of two novel Nitrospinaceae genera.</title>
        <authorList>
            <person name="Mueller A.J."/>
            <person name="Jung M.-Y."/>
            <person name="Strachan C.R."/>
            <person name="Herbold C.W."/>
            <person name="Kirkegaard R.H."/>
            <person name="Daims H."/>
        </authorList>
    </citation>
    <scope>NUCLEOTIDE SEQUENCE [LARGE SCALE GENOMIC DNA]</scope>
</reference>
<keyword evidence="10 14" id="KW-0472">Membrane</keyword>
<keyword evidence="9" id="KW-0406">Ion transport</keyword>
<keyword evidence="11" id="KW-0739">Sodium transport</keyword>
<evidence type="ECO:0000256" key="7">
    <source>
        <dbReference type="ARBA" id="ARBA00022989"/>
    </source>
</evidence>
<comment type="catalytic activity">
    <reaction evidence="12">
        <text>L-proline(in) + Na(+)(in) = L-proline(out) + Na(+)(out)</text>
        <dbReference type="Rhea" id="RHEA:28967"/>
        <dbReference type="ChEBI" id="CHEBI:29101"/>
        <dbReference type="ChEBI" id="CHEBI:60039"/>
    </reaction>
</comment>
<dbReference type="Pfam" id="PF00474">
    <property type="entry name" value="SSF"/>
    <property type="match status" value="1"/>
</dbReference>
<evidence type="ECO:0000256" key="14">
    <source>
        <dbReference type="SAM" id="Phobius"/>
    </source>
</evidence>
<feature type="transmembrane region" description="Helical" evidence="14">
    <location>
        <begin position="243"/>
        <end position="260"/>
    </location>
</feature>
<feature type="transmembrane region" description="Helical" evidence="14">
    <location>
        <begin position="447"/>
        <end position="470"/>
    </location>
</feature>
<dbReference type="Gene3D" id="1.20.1730.10">
    <property type="entry name" value="Sodium/glucose cotransporter"/>
    <property type="match status" value="1"/>
</dbReference>
<evidence type="ECO:0000256" key="10">
    <source>
        <dbReference type="ARBA" id="ARBA00023136"/>
    </source>
</evidence>
<feature type="transmembrane region" description="Helical" evidence="14">
    <location>
        <begin position="166"/>
        <end position="183"/>
    </location>
</feature>
<dbReference type="GO" id="GO:0006814">
    <property type="term" value="P:sodium ion transport"/>
    <property type="evidence" value="ECO:0007669"/>
    <property type="project" value="UniProtKB-KW"/>
</dbReference>
<evidence type="ECO:0000256" key="9">
    <source>
        <dbReference type="ARBA" id="ARBA00023065"/>
    </source>
</evidence>
<evidence type="ECO:0000256" key="1">
    <source>
        <dbReference type="ARBA" id="ARBA00004651"/>
    </source>
</evidence>
<comment type="similarity">
    <text evidence="2 13">Belongs to the sodium:solute symporter (SSF) (TC 2.A.21) family.</text>
</comment>
<feature type="transmembrane region" description="Helical" evidence="14">
    <location>
        <begin position="342"/>
        <end position="371"/>
    </location>
</feature>
<keyword evidence="3" id="KW-0813">Transport</keyword>
<protein>
    <submittedName>
        <fullName evidence="15">Sodium:solute symporter family protein</fullName>
    </submittedName>
</protein>
<keyword evidence="4" id="KW-1003">Cell membrane</keyword>
<evidence type="ECO:0000313" key="15">
    <source>
        <dbReference type="EMBL" id="QPJ64799.1"/>
    </source>
</evidence>
<accession>A0A7T0C1G5</accession>
<dbReference type="KEGG" id="nva:G3M78_05105"/>
<evidence type="ECO:0000256" key="4">
    <source>
        <dbReference type="ARBA" id="ARBA00022475"/>
    </source>
</evidence>
<feature type="transmembrane region" description="Helical" evidence="14">
    <location>
        <begin position="195"/>
        <end position="212"/>
    </location>
</feature>
<keyword evidence="7 14" id="KW-1133">Transmembrane helix</keyword>
<proteinExistence type="inferred from homology"/>
<dbReference type="GO" id="GO:0005886">
    <property type="term" value="C:plasma membrane"/>
    <property type="evidence" value="ECO:0007669"/>
    <property type="project" value="UniProtKB-SubCell"/>
</dbReference>
<evidence type="ECO:0000256" key="2">
    <source>
        <dbReference type="ARBA" id="ARBA00006434"/>
    </source>
</evidence>
<dbReference type="InterPro" id="IPR038377">
    <property type="entry name" value="Na/Glc_symporter_sf"/>
</dbReference>
<evidence type="ECO:0000256" key="12">
    <source>
        <dbReference type="ARBA" id="ARBA00033708"/>
    </source>
</evidence>
<dbReference type="AlphaFoldDB" id="A0A7T0C1G5"/>
<dbReference type="Proteomes" id="UP000594464">
    <property type="component" value="Chromosome"/>
</dbReference>
<dbReference type="EMBL" id="CP048620">
    <property type="protein sequence ID" value="QPJ64799.1"/>
    <property type="molecule type" value="Genomic_DNA"/>
</dbReference>
<feature type="transmembrane region" description="Helical" evidence="14">
    <location>
        <begin position="6"/>
        <end position="31"/>
    </location>
</feature>
<feature type="transmembrane region" description="Helical" evidence="14">
    <location>
        <begin position="476"/>
        <end position="499"/>
    </location>
</feature>
<keyword evidence="6" id="KW-0769">Symport</keyword>
<evidence type="ECO:0000256" key="13">
    <source>
        <dbReference type="RuleBase" id="RU362091"/>
    </source>
</evidence>
<keyword evidence="5 14" id="KW-0812">Transmembrane</keyword>
<sequence>MNPAESLPFGVGALVAVGFYVVFLLGIGAFAYSKTQKNNFGDFYLAGRNMGLPVLFLTLYATQYSGNTFLGFSGAAYREGFSFLVSVHFMIAIVIAYLILAPRLFRLSRKHSFVTPGDYIFHRYQNHALRIIITLFMTIAACNFLLAQMKTLGTAFAGISQGQIPMWAGVVGLAAIMLIYESLGGMRSVAWTDALQGSLLLAGFIALIFIAFSEIGDLQGAVATLAANPETLKKLQPPEGEGLWRWLSFIFMVGLGGAIYPQAIQRIYSARNGVTLKRSLAFMAVAPLTTALIAVVVGVLMAAHSPGLENVVQEGTSKAISPSETVLPLLCLKIMQSSEWGYWLVVMIFASLLAAVMSTADSALLTVSSMVSKDIYGAYIRPNADQTQLTRMGKWISWGLMAPVVWMALSYEGNLIHLLKIKFELLIQCVPAFYLGLHWERLRARTVLCGIAAGLVVTLGLIWSGSLGLASANHPLWGGVHAGIWGLGVNLLICGSDFFRQKAPAER</sequence>
<dbReference type="InterPro" id="IPR050277">
    <property type="entry name" value="Sodium:Solute_Symporter"/>
</dbReference>
<comment type="subcellular location">
    <subcellularLocation>
        <location evidence="1">Cell membrane</location>
        <topology evidence="1">Multi-pass membrane protein</topology>
    </subcellularLocation>
</comment>
<evidence type="ECO:0000256" key="11">
    <source>
        <dbReference type="ARBA" id="ARBA00023201"/>
    </source>
</evidence>
<feature type="transmembrane region" description="Helical" evidence="14">
    <location>
        <begin position="128"/>
        <end position="146"/>
    </location>
</feature>
<dbReference type="PANTHER" id="PTHR48086">
    <property type="entry name" value="SODIUM/PROLINE SYMPORTER-RELATED"/>
    <property type="match status" value="1"/>
</dbReference>
<dbReference type="PROSITE" id="PS50283">
    <property type="entry name" value="NA_SOLUT_SYMP_3"/>
    <property type="match status" value="1"/>
</dbReference>